<keyword evidence="1" id="KW-1133">Transmembrane helix</keyword>
<dbReference type="PRINTS" id="PR00834">
    <property type="entry name" value="PROTEASES2C"/>
</dbReference>
<keyword evidence="3" id="KW-1185">Reference proteome</keyword>
<protein>
    <submittedName>
        <fullName evidence="2">Trypsin-like peptidase domain-containing protein</fullName>
    </submittedName>
</protein>
<dbReference type="GO" id="GO:0004252">
    <property type="term" value="F:serine-type endopeptidase activity"/>
    <property type="evidence" value="ECO:0007669"/>
    <property type="project" value="InterPro"/>
</dbReference>
<dbReference type="RefSeq" id="WP_245704499.1">
    <property type="nucleotide sequence ID" value="NZ_FNHH01000016.1"/>
</dbReference>
<dbReference type="PANTHER" id="PTHR43019:SF23">
    <property type="entry name" value="PROTEASE DO-LIKE 5, CHLOROPLASTIC"/>
    <property type="match status" value="1"/>
</dbReference>
<dbReference type="GO" id="GO:0006508">
    <property type="term" value="P:proteolysis"/>
    <property type="evidence" value="ECO:0007669"/>
    <property type="project" value="InterPro"/>
</dbReference>
<gene>
    <name evidence="2" type="ORF">SAMN05421813_11685</name>
</gene>
<dbReference type="SUPFAM" id="SSF50494">
    <property type="entry name" value="Trypsin-like serine proteases"/>
    <property type="match status" value="1"/>
</dbReference>
<dbReference type="InterPro" id="IPR043504">
    <property type="entry name" value="Peptidase_S1_PA_chymotrypsin"/>
</dbReference>
<dbReference type="EMBL" id="FNHH01000016">
    <property type="protein sequence ID" value="SDM59699.1"/>
    <property type="molecule type" value="Genomic_DNA"/>
</dbReference>
<dbReference type="PANTHER" id="PTHR43019">
    <property type="entry name" value="SERINE ENDOPROTEASE DEGS"/>
    <property type="match status" value="1"/>
</dbReference>
<proteinExistence type="predicted"/>
<organism evidence="2 3">
    <name type="scientific">Daejeonella rubra</name>
    <dbReference type="NCBI Taxonomy" id="990371"/>
    <lineage>
        <taxon>Bacteria</taxon>
        <taxon>Pseudomonadati</taxon>
        <taxon>Bacteroidota</taxon>
        <taxon>Sphingobacteriia</taxon>
        <taxon>Sphingobacteriales</taxon>
        <taxon>Sphingobacteriaceae</taxon>
        <taxon>Daejeonella</taxon>
    </lineage>
</organism>
<dbReference type="Gene3D" id="2.40.10.10">
    <property type="entry name" value="Trypsin-like serine proteases"/>
    <property type="match status" value="2"/>
</dbReference>
<keyword evidence="1" id="KW-0472">Membrane</keyword>
<sequence>MMKSDIELTNQIDAYLRGELTDSEIADFEKKRVEDPAFDIKVVEQQNLVLHLTDYADRMKLSSEMNAIHESLDIYDLKSQVAPEAPIIRRMWKKYRINTAIAATVALIAVSGTLLSTGYFSKTISTNVSLLRREINSIKKSQNALIKNINDKPSTGPANPGQFGGTGFALSSNGYVVTNYHVVQGADSVYVQNSEGEAFKAKMIYIDPTYDLAVLQITDPAFKDLDILPYTFKKTVSDVGEDVFTIGFPRDDQVFGKGYLSSKNGYAGDTVAYQVSIPVNPGNSGGPLLDNRGNIIGIINGKQTQVDGAAFAIKSTYILKSIEAIPQDSLDQKLIISKRNSLSGLSRKDQFKKLEPFVYMVKVY</sequence>
<reference evidence="3" key="1">
    <citation type="submission" date="2016-10" db="EMBL/GenBank/DDBJ databases">
        <authorList>
            <person name="Varghese N."/>
            <person name="Submissions S."/>
        </authorList>
    </citation>
    <scope>NUCLEOTIDE SEQUENCE [LARGE SCALE GENOMIC DNA]</scope>
    <source>
        <strain evidence="3">DSM 24536</strain>
    </source>
</reference>
<accession>A0A1G9UIF7</accession>
<keyword evidence="1" id="KW-0812">Transmembrane</keyword>
<dbReference type="Proteomes" id="UP000199226">
    <property type="component" value="Unassembled WGS sequence"/>
</dbReference>
<evidence type="ECO:0000313" key="2">
    <source>
        <dbReference type="EMBL" id="SDM59699.1"/>
    </source>
</evidence>
<dbReference type="AlphaFoldDB" id="A0A1G9UIF7"/>
<dbReference type="InterPro" id="IPR009003">
    <property type="entry name" value="Peptidase_S1_PA"/>
</dbReference>
<evidence type="ECO:0000313" key="3">
    <source>
        <dbReference type="Proteomes" id="UP000199226"/>
    </source>
</evidence>
<feature type="transmembrane region" description="Helical" evidence="1">
    <location>
        <begin position="99"/>
        <end position="120"/>
    </location>
</feature>
<dbReference type="Pfam" id="PF13365">
    <property type="entry name" value="Trypsin_2"/>
    <property type="match status" value="1"/>
</dbReference>
<dbReference type="InterPro" id="IPR001940">
    <property type="entry name" value="Peptidase_S1C"/>
</dbReference>
<evidence type="ECO:0000256" key="1">
    <source>
        <dbReference type="SAM" id="Phobius"/>
    </source>
</evidence>
<dbReference type="STRING" id="990371.SAMN05421813_11685"/>
<name>A0A1G9UIF7_9SPHI</name>